<dbReference type="KEGG" id="tro:trd_A0106"/>
<keyword evidence="1" id="KW-0175">Coiled coil</keyword>
<evidence type="ECO:0000313" key="2">
    <source>
        <dbReference type="EMBL" id="ACM07070.1"/>
    </source>
</evidence>
<geneLocation type="plasmid" evidence="3">
    <name>Tros</name>
</geneLocation>
<reference evidence="2 3" key="1">
    <citation type="journal article" date="2009" name="PLoS ONE">
        <title>Complete genome sequence of the aerobic CO-oxidizing thermophile Thermomicrobium roseum.</title>
        <authorList>
            <person name="Wu D."/>
            <person name="Raymond J."/>
            <person name="Wu M."/>
            <person name="Chatterji S."/>
            <person name="Ren Q."/>
            <person name="Graham J.E."/>
            <person name="Bryant D.A."/>
            <person name="Robb F."/>
            <person name="Colman A."/>
            <person name="Tallon L.J."/>
            <person name="Badger J.H."/>
            <person name="Madupu R."/>
            <person name="Ward N.L."/>
            <person name="Eisen J.A."/>
        </authorList>
    </citation>
    <scope>NUCLEOTIDE SEQUENCE [LARGE SCALE GENOMIC DNA]</scope>
    <source>
        <strain evidence="3">ATCC 27502 / DSM 5159 / P-2</strain>
        <plasmid evidence="2">unnamed</plasmid>
    </source>
</reference>
<keyword evidence="3" id="KW-1185">Reference proteome</keyword>
<accession>B9L2U2</accession>
<dbReference type="EMBL" id="CP001276">
    <property type="protein sequence ID" value="ACM07070.1"/>
    <property type="molecule type" value="Genomic_DNA"/>
</dbReference>
<proteinExistence type="predicted"/>
<name>B9L2U2_THERP</name>
<keyword evidence="2" id="KW-0614">Plasmid</keyword>
<dbReference type="HOGENOM" id="CLU_255504_0_0_0"/>
<feature type="coiled-coil region" evidence="1">
    <location>
        <begin position="1075"/>
        <end position="1194"/>
    </location>
</feature>
<dbReference type="eggNOG" id="COG1196">
    <property type="taxonomic scope" value="Bacteria"/>
</dbReference>
<dbReference type="Proteomes" id="UP000000447">
    <property type="component" value="Plasmid unnamed"/>
</dbReference>
<evidence type="ECO:0000256" key="1">
    <source>
        <dbReference type="SAM" id="Coils"/>
    </source>
</evidence>
<sequence>MQITEFRDPQRNQRLVERYIFTSREQGHELGSVELLWTICESFLPGSRPNRLLVIANYGHGKSHFAVTAANYFGQPVDSPAYRAVLDRLRHVIGDSFQMQRFEQFRSERPPYLIVLLRGDESTTYFTGKFIRALEEALDAHEETRLRRPPGWFNLAERFLEEMLPELQVKAELFLGERYELDLAALKQMVRERDIKALDLCRELSRHLVHVPLDFGEASLREAVEWVADEFTGQGKPFGGVLILFDEFSTFVDSYARGSTSGEAAPLQDLLSGVERRRGKVTFVAFAQLDPRNILEESSTLQTKASGVLKELDRLDEAITLRSVLEEVVDAYLAQDETAWRKLEEELVFRREIQNAMSVTLGLFKRRYEEELRWNRDHFRDTVVKGCFPLHPLTTALFATLKFGRTSQPRSVLRFVFDQVKAKEKEPALRDDGRVNWVLPIVLVDEFAGMFPEPTWTMYQQARDRLGSEADPLLQMVLKAVLLILVGELPMKSLRSQTLIAHLCGQDESRVHGALDELTRRHILRYDRADDRYFFWITLPYQCEQILNDKINKLSLSMSVLQNIVDYLQKHGYLEPVRVNVSWGSPGDWLADYALITAREFSEETLRKLAQRIIADPGRIGASRGLVIWALATTAEEVDHYRQNGQAVLTRALEMVGYPQLPVVLMRPQQPNPDLSESLKRLAALLAFNDSEKQECGREQYEDMLKHQREQVGKLLDQHRSRGVAVIPRALSIIRRLDPPLSLETLLLEVFKAAFRKRPQEFFTQYPQYSKGPSPFRRAVTDLAHALALDNLLQLYPGMKTSNAVAAELFDRYLGPSGKWKLVGQLYRIQSPPPESPLWPAWRVLEEKIPVGAKGVRLSPILETLLNPPYGYDAATLLLLLSAWYGYNRQFLELSVNGRLHELHELIETSGKGSPAKRPQDVLAGLISATVSRRDPGELVRKAQAIVERVERRERVSPDTAKQDIQVLEQALDALDPNTEQRQRFSVTKIRLEKDLNTAKEYTERITIIREHMKRETDPGKLLDLVDQLARLDEPNGVVEAEPKSRLQEEARDKLQKAVETTCQRLERLTHHGDYQQQEAKLAELQEELETRDLRGLAQRVSEARVRLAAERERLEREEKDRILVQQLAAMIVNEQTGLATLRRYADELDRLQAATERGEREVATKRQAVQEALARLEQQLSQLESRLQAVHDSREARQVRDHILRQRYLYEETSEVATIDQLEQRATELQSWLEALERLRERDFHSPVEATAIQQELDRLADVHPWLSEAHREVLTRARQVVQERIVRKRQAAQSWLDDLERRIAAKENPHQLAKALEQEQPFLPDSEKERLARLRQEVAEMLEADAEGQVIRYFKQIRDRKRQWELLQRLMDLVSGTEEP</sequence>
<protein>
    <submittedName>
        <fullName evidence="2">Uncharacterized protein</fullName>
    </submittedName>
</protein>
<gene>
    <name evidence="2" type="ordered locus">trd_A0106</name>
</gene>
<organism evidence="2 3">
    <name type="scientific">Thermomicrobium roseum (strain ATCC 27502 / DSM 5159 / P-2)</name>
    <dbReference type="NCBI Taxonomy" id="309801"/>
    <lineage>
        <taxon>Bacteria</taxon>
        <taxon>Pseudomonadati</taxon>
        <taxon>Thermomicrobiota</taxon>
        <taxon>Thermomicrobia</taxon>
        <taxon>Thermomicrobiales</taxon>
        <taxon>Thermomicrobiaceae</taxon>
        <taxon>Thermomicrobium</taxon>
    </lineage>
</organism>
<evidence type="ECO:0000313" key="3">
    <source>
        <dbReference type="Proteomes" id="UP000000447"/>
    </source>
</evidence>